<evidence type="ECO:0000256" key="6">
    <source>
        <dbReference type="ARBA" id="ARBA00022847"/>
    </source>
</evidence>
<comment type="function">
    <text evidence="14">Catalyzes the sodium-dependent uptake of extracellular L-proline.</text>
</comment>
<dbReference type="InterPro" id="IPR050277">
    <property type="entry name" value="Sodium:Solute_Symporter"/>
</dbReference>
<feature type="transmembrane region" description="Helical" evidence="14">
    <location>
        <begin position="278"/>
        <end position="302"/>
    </location>
</feature>
<evidence type="ECO:0000256" key="5">
    <source>
        <dbReference type="ARBA" id="ARBA00022692"/>
    </source>
</evidence>
<dbReference type="InterPro" id="IPR011851">
    <property type="entry name" value="Na/Pro_symporter"/>
</dbReference>
<evidence type="ECO:0000256" key="12">
    <source>
        <dbReference type="ARBA" id="ARBA00033708"/>
    </source>
</evidence>
<reference evidence="15 16" key="1">
    <citation type="submission" date="2022-03" db="EMBL/GenBank/DDBJ databases">
        <title>Genomic Encyclopedia of Type Strains, Phase III (KMG-III): the genomes of soil and plant-associated and newly described type strains.</title>
        <authorList>
            <person name="Whitman W."/>
        </authorList>
    </citation>
    <scope>NUCLEOTIDE SEQUENCE [LARGE SCALE GENOMIC DNA]</scope>
    <source>
        <strain evidence="15 16">BSker1</strain>
    </source>
</reference>
<protein>
    <recommendedName>
        <fullName evidence="14">Sodium/proline symporter</fullName>
    </recommendedName>
    <alternativeName>
        <fullName evidence="14">Proline permease</fullName>
    </alternativeName>
</protein>
<gene>
    <name evidence="15" type="ORF">J2T60_002184</name>
</gene>
<feature type="transmembrane region" description="Helical" evidence="14">
    <location>
        <begin position="372"/>
        <end position="392"/>
    </location>
</feature>
<comment type="similarity">
    <text evidence="2 13">Belongs to the sodium:solute symporter (SSF) (TC 2.A.21) family.</text>
</comment>
<feature type="transmembrane region" description="Helical" evidence="14">
    <location>
        <begin position="6"/>
        <end position="28"/>
    </location>
</feature>
<comment type="subcellular location">
    <subcellularLocation>
        <location evidence="14">Cell inner membrane</location>
        <topology evidence="14">Multi-pass membrane protein</topology>
    </subcellularLocation>
    <subcellularLocation>
        <location evidence="1">Cell membrane</location>
        <topology evidence="1">Multi-pass membrane protein</topology>
    </subcellularLocation>
</comment>
<evidence type="ECO:0000313" key="15">
    <source>
        <dbReference type="EMBL" id="MCP1728184.1"/>
    </source>
</evidence>
<name>A0ABT1GA60_9GAMM</name>
<dbReference type="NCBIfam" id="TIGR02121">
    <property type="entry name" value="Na_Pro_sym"/>
    <property type="match status" value="1"/>
</dbReference>
<dbReference type="NCBIfam" id="TIGR00813">
    <property type="entry name" value="sss"/>
    <property type="match status" value="1"/>
</dbReference>
<evidence type="ECO:0000256" key="3">
    <source>
        <dbReference type="ARBA" id="ARBA00022448"/>
    </source>
</evidence>
<evidence type="ECO:0000256" key="2">
    <source>
        <dbReference type="ARBA" id="ARBA00006434"/>
    </source>
</evidence>
<dbReference type="PROSITE" id="PS00456">
    <property type="entry name" value="NA_SOLUT_SYMP_1"/>
    <property type="match status" value="1"/>
</dbReference>
<dbReference type="CDD" id="cd11475">
    <property type="entry name" value="SLC5sbd_PutP"/>
    <property type="match status" value="1"/>
</dbReference>
<dbReference type="Pfam" id="PF00474">
    <property type="entry name" value="SSF"/>
    <property type="match status" value="1"/>
</dbReference>
<sequence>MSETNGLIVAAFVVYLLVVFAIGALAFLRTTSLADYILGGRKLGKWTTALSAQASDMSGWLLLGLPGAVYISGLDQIWMPIALAVGAWLNWRLVARRLRTETERLGNALTIPDFLEARFADGSRILRVVAALFILFFFTFYVSSLLAAGGTLFESAFGMDYRWAVFTGLAAILFYTLIGGFLAVSWTDAFQAALMFLALVAVALLGLFTLGGIGGLVSGVNEVNPALWNPLTDTEGQFMGIIAILSLLGWGLGYFGQPHILARFMAIRDPEELVFSRRVAIGWVSICLVAAVMVAMIGIVSLEPALSGDDREQVFIHLSQALFHPVIAGVILAAILAAVMSTADSQLLASSSAVSEDFYKAFLRPNAEQSELLWVGRGAVVLVALAAVVVAMDPESLVLDLVGYAWAGFGAVFGPVILISLLWPAMNRLAAGAGMLVGGATVIIWDRLEGGLFELYELVPGFALAAVAIVLVTLLTRPRGTPHA</sequence>
<keyword evidence="3 14" id="KW-0813">Transport</keyword>
<keyword evidence="8 14" id="KW-0915">Sodium</keyword>
<keyword evidence="4" id="KW-1003">Cell membrane</keyword>
<dbReference type="PROSITE" id="PS50283">
    <property type="entry name" value="NA_SOLUT_SYMP_3"/>
    <property type="match status" value="1"/>
</dbReference>
<proteinExistence type="inferred from homology"/>
<dbReference type="Proteomes" id="UP001523550">
    <property type="component" value="Unassembled WGS sequence"/>
</dbReference>
<evidence type="ECO:0000256" key="1">
    <source>
        <dbReference type="ARBA" id="ARBA00004651"/>
    </source>
</evidence>
<evidence type="ECO:0000256" key="4">
    <source>
        <dbReference type="ARBA" id="ARBA00022475"/>
    </source>
</evidence>
<keyword evidence="16" id="KW-1185">Reference proteome</keyword>
<dbReference type="PANTHER" id="PTHR48086:SF3">
    <property type="entry name" value="SODIUM_PROLINE SYMPORTER"/>
    <property type="match status" value="1"/>
</dbReference>
<feature type="transmembrane region" description="Helical" evidence="14">
    <location>
        <begin position="125"/>
        <end position="143"/>
    </location>
</feature>
<keyword evidence="10 14" id="KW-0472">Membrane</keyword>
<evidence type="ECO:0000256" key="7">
    <source>
        <dbReference type="ARBA" id="ARBA00022989"/>
    </source>
</evidence>
<evidence type="ECO:0000313" key="16">
    <source>
        <dbReference type="Proteomes" id="UP001523550"/>
    </source>
</evidence>
<feature type="transmembrane region" description="Helical" evidence="14">
    <location>
        <begin position="77"/>
        <end position="95"/>
    </location>
</feature>
<feature type="transmembrane region" description="Helical" evidence="14">
    <location>
        <begin position="163"/>
        <end position="184"/>
    </location>
</feature>
<evidence type="ECO:0000256" key="9">
    <source>
        <dbReference type="ARBA" id="ARBA00023065"/>
    </source>
</evidence>
<evidence type="ECO:0000256" key="8">
    <source>
        <dbReference type="ARBA" id="ARBA00023053"/>
    </source>
</evidence>
<feature type="transmembrane region" description="Helical" evidence="14">
    <location>
        <begin position="322"/>
        <end position="343"/>
    </location>
</feature>
<comment type="caution">
    <text evidence="15">The sequence shown here is derived from an EMBL/GenBank/DDBJ whole genome shotgun (WGS) entry which is preliminary data.</text>
</comment>
<evidence type="ECO:0000256" key="10">
    <source>
        <dbReference type="ARBA" id="ARBA00023136"/>
    </source>
</evidence>
<feature type="transmembrane region" description="Helical" evidence="14">
    <location>
        <begin position="458"/>
        <end position="476"/>
    </location>
</feature>
<keyword evidence="6 14" id="KW-0769">Symport</keyword>
<evidence type="ECO:0000256" key="13">
    <source>
        <dbReference type="RuleBase" id="RU362091"/>
    </source>
</evidence>
<dbReference type="RefSeq" id="WP_253449823.1">
    <property type="nucleotide sequence ID" value="NZ_JALJYF010000002.1"/>
</dbReference>
<dbReference type="Gene3D" id="1.20.1730.10">
    <property type="entry name" value="Sodium/glucose cotransporter"/>
    <property type="match status" value="1"/>
</dbReference>
<evidence type="ECO:0000256" key="11">
    <source>
        <dbReference type="ARBA" id="ARBA00023201"/>
    </source>
</evidence>
<keyword evidence="14" id="KW-0029">Amino-acid transport</keyword>
<dbReference type="InterPro" id="IPR001734">
    <property type="entry name" value="Na/solute_symporter"/>
</dbReference>
<keyword evidence="9 14" id="KW-0406">Ion transport</keyword>
<accession>A0ABT1GA60</accession>
<dbReference type="InterPro" id="IPR018212">
    <property type="entry name" value="Na/solute_symporter_CS"/>
</dbReference>
<keyword evidence="14" id="KW-0997">Cell inner membrane</keyword>
<keyword evidence="11 14" id="KW-0739">Sodium transport</keyword>
<comment type="catalytic activity">
    <reaction evidence="12">
        <text>L-proline(in) + Na(+)(in) = L-proline(out) + Na(+)(out)</text>
        <dbReference type="Rhea" id="RHEA:28967"/>
        <dbReference type="ChEBI" id="CHEBI:29101"/>
        <dbReference type="ChEBI" id="CHEBI:60039"/>
    </reaction>
</comment>
<dbReference type="InterPro" id="IPR038377">
    <property type="entry name" value="Na/Glc_symporter_sf"/>
</dbReference>
<dbReference type="PANTHER" id="PTHR48086">
    <property type="entry name" value="SODIUM/PROLINE SYMPORTER-RELATED"/>
    <property type="match status" value="1"/>
</dbReference>
<evidence type="ECO:0000256" key="14">
    <source>
        <dbReference type="RuleBase" id="RU366012"/>
    </source>
</evidence>
<feature type="transmembrane region" description="Helical" evidence="14">
    <location>
        <begin position="196"/>
        <end position="217"/>
    </location>
</feature>
<feature type="transmembrane region" description="Helical" evidence="14">
    <location>
        <begin position="429"/>
        <end position="446"/>
    </location>
</feature>
<keyword evidence="7 14" id="KW-1133">Transmembrane helix</keyword>
<keyword evidence="5 14" id="KW-0812">Transmembrane</keyword>
<feature type="transmembrane region" description="Helical" evidence="14">
    <location>
        <begin position="404"/>
        <end position="422"/>
    </location>
</feature>
<feature type="transmembrane region" description="Helical" evidence="14">
    <location>
        <begin position="237"/>
        <end position="257"/>
    </location>
</feature>
<organism evidence="15 16">
    <name type="scientific">Natronospira proteinivora</name>
    <dbReference type="NCBI Taxonomy" id="1807133"/>
    <lineage>
        <taxon>Bacteria</taxon>
        <taxon>Pseudomonadati</taxon>
        <taxon>Pseudomonadota</taxon>
        <taxon>Gammaproteobacteria</taxon>
        <taxon>Natronospirales</taxon>
        <taxon>Natronospiraceae</taxon>
        <taxon>Natronospira</taxon>
    </lineage>
</organism>
<dbReference type="EMBL" id="JALJYF010000002">
    <property type="protein sequence ID" value="MCP1728184.1"/>
    <property type="molecule type" value="Genomic_DNA"/>
</dbReference>